<dbReference type="OrthoDB" id="9766715at2"/>
<reference evidence="5 6" key="1">
    <citation type="journal article" date="2013" name="Genome Announc.">
        <title>Genome Sequence of Moraxella macacae 0408225, a Novel Bacterial Species Isolated from a Cynomolgus Macaque with Epistaxis.</title>
        <authorList>
            <person name="Ladner J.T."/>
            <person name="Whitehouse C.A."/>
            <person name="Koroleva G.I."/>
            <person name="Palacios G.F."/>
        </authorList>
    </citation>
    <scope>NUCLEOTIDE SEQUENCE [LARGE SCALE GENOMIC DNA]</scope>
    <source>
        <strain evidence="5 6">0408225</strain>
    </source>
</reference>
<dbReference type="InterPro" id="IPR001017">
    <property type="entry name" value="DH_E1"/>
</dbReference>
<dbReference type="AlphaFoldDB" id="L2F9R2"/>
<keyword evidence="3" id="KW-0786">Thiamine pyrophosphate</keyword>
<dbReference type="GO" id="GO:0006086">
    <property type="term" value="P:pyruvate decarboxylation to acetyl-CoA"/>
    <property type="evidence" value="ECO:0007669"/>
    <property type="project" value="TreeGrafter"/>
</dbReference>
<keyword evidence="2" id="KW-0560">Oxidoreductase</keyword>
<dbReference type="Proteomes" id="UP000023795">
    <property type="component" value="Unassembled WGS sequence"/>
</dbReference>
<dbReference type="Gene3D" id="3.40.50.970">
    <property type="match status" value="1"/>
</dbReference>
<dbReference type="PATRIC" id="fig|1230338.3.peg.834"/>
<accession>L2F9R2</accession>
<proteinExistence type="predicted"/>
<dbReference type="GO" id="GO:0004739">
    <property type="term" value="F:pyruvate dehydrogenase (acetyl-transferring) activity"/>
    <property type="evidence" value="ECO:0007669"/>
    <property type="project" value="TreeGrafter"/>
</dbReference>
<dbReference type="PANTHER" id="PTHR11516">
    <property type="entry name" value="PYRUVATE DEHYDROGENASE E1 COMPONENT, ALPHA SUBUNIT BACTERIAL AND ORGANELLAR"/>
    <property type="match status" value="1"/>
</dbReference>
<comment type="caution">
    <text evidence="5">The sequence shown here is derived from an EMBL/GenBank/DDBJ whole genome shotgun (WGS) entry which is preliminary data.</text>
</comment>
<evidence type="ECO:0000313" key="5">
    <source>
        <dbReference type="EMBL" id="ELA09506.1"/>
    </source>
</evidence>
<dbReference type="eggNOG" id="COG1071">
    <property type="taxonomic scope" value="Bacteria"/>
</dbReference>
<sequence>MTNNLNNLSKETLLEAYTSMRTIREFEDRLHDENATGDIPGFIHLYSGEEAVAVGVCTNLGDKDYITSTHRGHGHCIAKGCDVEAMMLEIFGKDQGLCRGKGGSMHIADLDRGMLGANGIVGGGPPLAIGAALTAKTLGTGGVGLSFTGDGGSNQGLTFEALNMAVVLKLPMVFVFENNGFGEGTGHDYAVGSRDIAGRAAGFGLPAVKVDGTDFFAVHKAAKEAIARARAGEGPSVIECVTNRFYGHFEGDPGLLRSKEEVEQIKATKDPLVHFRAKVKDVLDDKTLDKIDQDIKAKIDAAVAVARAADYPDVSQLLTDVYVSY</sequence>
<feature type="domain" description="Dehydrogenase E1 component" evidence="4">
    <location>
        <begin position="19"/>
        <end position="314"/>
    </location>
</feature>
<dbReference type="PANTHER" id="PTHR11516:SF60">
    <property type="entry name" value="PYRUVATE DEHYDROGENASE E1 COMPONENT SUBUNIT ALPHA"/>
    <property type="match status" value="1"/>
</dbReference>
<name>L2F9R2_9GAMM</name>
<dbReference type="STRING" id="1230338.MOMA_03850"/>
<dbReference type="Pfam" id="PF00676">
    <property type="entry name" value="E1_dh"/>
    <property type="match status" value="1"/>
</dbReference>
<dbReference type="RefSeq" id="WP_009767325.1">
    <property type="nucleotide sequence ID" value="NZ_ANIN01000001.1"/>
</dbReference>
<organism evidence="5 6">
    <name type="scientific">Moraxella macacae 0408225</name>
    <dbReference type="NCBI Taxonomy" id="1230338"/>
    <lineage>
        <taxon>Bacteria</taxon>
        <taxon>Pseudomonadati</taxon>
        <taxon>Pseudomonadota</taxon>
        <taxon>Gammaproteobacteria</taxon>
        <taxon>Moraxellales</taxon>
        <taxon>Moraxellaceae</taxon>
        <taxon>Moraxella</taxon>
    </lineage>
</organism>
<comment type="cofactor">
    <cofactor evidence="1">
        <name>thiamine diphosphate</name>
        <dbReference type="ChEBI" id="CHEBI:58937"/>
    </cofactor>
</comment>
<dbReference type="InterPro" id="IPR050642">
    <property type="entry name" value="PDH_E1_Alpha_Subunit"/>
</dbReference>
<keyword evidence="6" id="KW-1185">Reference proteome</keyword>
<evidence type="ECO:0000256" key="2">
    <source>
        <dbReference type="ARBA" id="ARBA00023002"/>
    </source>
</evidence>
<dbReference type="CDD" id="cd02000">
    <property type="entry name" value="TPP_E1_PDC_ADC_BCADC"/>
    <property type="match status" value="1"/>
</dbReference>
<dbReference type="InterPro" id="IPR029061">
    <property type="entry name" value="THDP-binding"/>
</dbReference>
<evidence type="ECO:0000256" key="3">
    <source>
        <dbReference type="ARBA" id="ARBA00023052"/>
    </source>
</evidence>
<dbReference type="SUPFAM" id="SSF52518">
    <property type="entry name" value="Thiamin diphosphate-binding fold (THDP-binding)"/>
    <property type="match status" value="1"/>
</dbReference>
<gene>
    <name evidence="5" type="ORF">MOMA_03850</name>
</gene>
<protein>
    <submittedName>
        <fullName evidence="5">Acetoin:2,6-dichlorophenolindophenol oxidoreductase alpha subunit</fullName>
    </submittedName>
</protein>
<evidence type="ECO:0000313" key="6">
    <source>
        <dbReference type="Proteomes" id="UP000023795"/>
    </source>
</evidence>
<evidence type="ECO:0000259" key="4">
    <source>
        <dbReference type="Pfam" id="PF00676"/>
    </source>
</evidence>
<evidence type="ECO:0000256" key="1">
    <source>
        <dbReference type="ARBA" id="ARBA00001964"/>
    </source>
</evidence>
<dbReference type="EMBL" id="ANIN01000001">
    <property type="protein sequence ID" value="ELA09506.1"/>
    <property type="molecule type" value="Genomic_DNA"/>
</dbReference>